<dbReference type="OrthoDB" id="5030973at2759"/>
<dbReference type="EMBL" id="KI912115">
    <property type="protein sequence ID" value="ETS78060.1"/>
    <property type="molecule type" value="Genomic_DNA"/>
</dbReference>
<dbReference type="AlphaFoldDB" id="W3WW27"/>
<dbReference type="OMA" id="WKSEMGR"/>
<dbReference type="KEGG" id="pfy:PFICI_10122"/>
<name>W3WW27_PESFW</name>
<dbReference type="Proteomes" id="UP000030651">
    <property type="component" value="Unassembled WGS sequence"/>
</dbReference>
<protein>
    <submittedName>
        <fullName evidence="2">Uncharacterized protein</fullName>
    </submittedName>
</protein>
<dbReference type="GeneID" id="19275135"/>
<proteinExistence type="predicted"/>
<dbReference type="eggNOG" id="ENOG502RXHN">
    <property type="taxonomic scope" value="Eukaryota"/>
</dbReference>
<organism evidence="2 3">
    <name type="scientific">Pestalotiopsis fici (strain W106-1 / CGMCC3.15140)</name>
    <dbReference type="NCBI Taxonomy" id="1229662"/>
    <lineage>
        <taxon>Eukaryota</taxon>
        <taxon>Fungi</taxon>
        <taxon>Dikarya</taxon>
        <taxon>Ascomycota</taxon>
        <taxon>Pezizomycotina</taxon>
        <taxon>Sordariomycetes</taxon>
        <taxon>Xylariomycetidae</taxon>
        <taxon>Amphisphaeriales</taxon>
        <taxon>Sporocadaceae</taxon>
        <taxon>Pestalotiopsis</taxon>
    </lineage>
</organism>
<evidence type="ECO:0000256" key="1">
    <source>
        <dbReference type="SAM" id="MobiDB-lite"/>
    </source>
</evidence>
<feature type="region of interest" description="Disordered" evidence="1">
    <location>
        <begin position="24"/>
        <end position="45"/>
    </location>
</feature>
<dbReference type="InParanoid" id="W3WW27"/>
<gene>
    <name evidence="2" type="ORF">PFICI_10122</name>
</gene>
<dbReference type="HOGENOM" id="CLU_072358_1_0_1"/>
<reference evidence="3" key="1">
    <citation type="journal article" date="2015" name="BMC Genomics">
        <title>Genomic and transcriptomic analysis of the endophytic fungus Pestalotiopsis fici reveals its lifestyle and high potential for synthesis of natural products.</title>
        <authorList>
            <person name="Wang X."/>
            <person name="Zhang X."/>
            <person name="Liu L."/>
            <person name="Xiang M."/>
            <person name="Wang W."/>
            <person name="Sun X."/>
            <person name="Che Y."/>
            <person name="Guo L."/>
            <person name="Liu G."/>
            <person name="Guo L."/>
            <person name="Wang C."/>
            <person name="Yin W.B."/>
            <person name="Stadler M."/>
            <person name="Zhang X."/>
            <person name="Liu X."/>
        </authorList>
    </citation>
    <scope>NUCLEOTIDE SEQUENCE [LARGE SCALE GENOMIC DNA]</scope>
    <source>
        <strain evidence="3">W106-1 / CGMCC3.15140</strain>
    </source>
</reference>
<sequence>MASQEIDEEASDYENGFELGLFETGDEGSSFRTRNDPSSPYQRTNITERRGAIDIRCVAKDVIHGYMKDGGDYATLLIYDFQFDPRKRGGRISSVDMEFLYFSTGDKQPEVIDIAPKGRMMLARTTQSDSITHGVDTSAGADVLGAKFDATWKWEKTINRESTDATRIIGSINLKNRTYGASNAASWTILENESVKTGVPAHLTTAILLRRHSEEDDFQCTFKIKSTVDLASKIRRLFGSTPPDDPILYDPTLTPTNRLRHYDLDNLGDINLQDIGLVEFENS</sequence>
<keyword evidence="3" id="KW-1185">Reference proteome</keyword>
<accession>W3WW27</accession>
<evidence type="ECO:0000313" key="3">
    <source>
        <dbReference type="Proteomes" id="UP000030651"/>
    </source>
</evidence>
<dbReference type="RefSeq" id="XP_007836894.1">
    <property type="nucleotide sequence ID" value="XM_007838703.1"/>
</dbReference>
<feature type="compositionally biased region" description="Polar residues" evidence="1">
    <location>
        <begin position="30"/>
        <end position="45"/>
    </location>
</feature>
<evidence type="ECO:0000313" key="2">
    <source>
        <dbReference type="EMBL" id="ETS78060.1"/>
    </source>
</evidence>